<dbReference type="Proteomes" id="UP000188543">
    <property type="component" value="Unassembled WGS sequence"/>
</dbReference>
<protein>
    <submittedName>
        <fullName evidence="1">Uncharacterized protein</fullName>
    </submittedName>
</protein>
<name>A0A1V2VUF3_9BURK</name>
<reference evidence="1 2" key="1">
    <citation type="submission" date="2016-08" db="EMBL/GenBank/DDBJ databases">
        <authorList>
            <person name="Seilhamer J.J."/>
        </authorList>
    </citation>
    <scope>NUCLEOTIDE SEQUENCE [LARGE SCALE GENOMIC DNA]</scope>
    <source>
        <strain evidence="1 2">VC14762</strain>
    </source>
</reference>
<dbReference type="OrthoDB" id="7839994at2"/>
<accession>A0A1V2VUF3</accession>
<sequence>MFHFDVEGGTIPLDDGVLLNERARDLMEAAACASMSKRRQFSGRRPEEATAYLKSLRLGQTEVGSYVINIIAPVPPQQTIQLGLVSVPMTNLVTATLSSGLRALDNAIETVANGGSQVVLDEAVNNGASANLCDALVGLSGTDRRRGFEVTIAPAGGNAAPPPPVTFIFDRDKVEHVANAAAYYKREDYTLYDRTITGSVEKLDRALEDESGTVTIATTINGQTKNVSVELDRDDYQRAVNAHGDKHLVQCHGDVRVTARTARLMNPRNFTVVRNGELL</sequence>
<dbReference type="AlphaFoldDB" id="A0A1V2VUF3"/>
<dbReference type="EMBL" id="MUTJ01000097">
    <property type="protein sequence ID" value="ONU76919.1"/>
    <property type="molecule type" value="Genomic_DNA"/>
</dbReference>
<evidence type="ECO:0000313" key="1">
    <source>
        <dbReference type="EMBL" id="ONU76919.1"/>
    </source>
</evidence>
<comment type="caution">
    <text evidence="1">The sequence shown here is derived from an EMBL/GenBank/DDBJ whole genome shotgun (WGS) entry which is preliminary data.</text>
</comment>
<proteinExistence type="predicted"/>
<organism evidence="1 2">
    <name type="scientific">Burkholderia cenocepacia</name>
    <dbReference type="NCBI Taxonomy" id="95486"/>
    <lineage>
        <taxon>Bacteria</taxon>
        <taxon>Pseudomonadati</taxon>
        <taxon>Pseudomonadota</taxon>
        <taxon>Betaproteobacteria</taxon>
        <taxon>Burkholderiales</taxon>
        <taxon>Burkholderiaceae</taxon>
        <taxon>Burkholderia</taxon>
        <taxon>Burkholderia cepacia complex</taxon>
    </lineage>
</organism>
<gene>
    <name evidence="1" type="ORF">A8E72_32385</name>
</gene>
<evidence type="ECO:0000313" key="2">
    <source>
        <dbReference type="Proteomes" id="UP000188543"/>
    </source>
</evidence>